<accession>A0A8S5SSC7</accession>
<dbReference type="SUPFAM" id="SSF47413">
    <property type="entry name" value="lambda repressor-like DNA-binding domains"/>
    <property type="match status" value="1"/>
</dbReference>
<name>A0A8S5SSC7_9CAUD</name>
<evidence type="ECO:0000256" key="1">
    <source>
        <dbReference type="ARBA" id="ARBA00023125"/>
    </source>
</evidence>
<dbReference type="Pfam" id="PF01381">
    <property type="entry name" value="HTH_3"/>
    <property type="match status" value="1"/>
</dbReference>
<dbReference type="Gene3D" id="1.10.260.40">
    <property type="entry name" value="lambda repressor-like DNA-binding domains"/>
    <property type="match status" value="1"/>
</dbReference>
<proteinExistence type="predicted"/>
<keyword evidence="1" id="KW-0238">DNA-binding</keyword>
<sequence>MDKFQISLAAARVNAGLTQEEVAKAMKVGKQTIVSWEKGNSEPKMSQSRELSELYKIPLDYIFLPTKSN</sequence>
<dbReference type="PROSITE" id="PS50943">
    <property type="entry name" value="HTH_CROC1"/>
    <property type="match status" value="1"/>
</dbReference>
<evidence type="ECO:0000313" key="3">
    <source>
        <dbReference type="EMBL" id="DAF53862.1"/>
    </source>
</evidence>
<dbReference type="InterPro" id="IPR010982">
    <property type="entry name" value="Lambda_DNA-bd_dom_sf"/>
</dbReference>
<dbReference type="EMBL" id="BK032666">
    <property type="protein sequence ID" value="DAF53862.1"/>
    <property type="molecule type" value="Genomic_DNA"/>
</dbReference>
<protein>
    <submittedName>
        <fullName evidence="3">Helix-turn-helix XRE-family like protein</fullName>
    </submittedName>
</protein>
<dbReference type="GO" id="GO:0003677">
    <property type="term" value="F:DNA binding"/>
    <property type="evidence" value="ECO:0007669"/>
    <property type="project" value="UniProtKB-KW"/>
</dbReference>
<feature type="domain" description="HTH cro/C1-type" evidence="2">
    <location>
        <begin position="8"/>
        <end position="62"/>
    </location>
</feature>
<dbReference type="PANTHER" id="PTHR46558:SF13">
    <property type="entry name" value="HTH-TYPE TRANSCRIPTIONAL REGULATOR IMMR"/>
    <property type="match status" value="1"/>
</dbReference>
<dbReference type="CDD" id="cd00093">
    <property type="entry name" value="HTH_XRE"/>
    <property type="match status" value="1"/>
</dbReference>
<organism evidence="3">
    <name type="scientific">Myoviridae sp. ct2Qy24</name>
    <dbReference type="NCBI Taxonomy" id="2827656"/>
    <lineage>
        <taxon>Viruses</taxon>
        <taxon>Duplodnaviria</taxon>
        <taxon>Heunggongvirae</taxon>
        <taxon>Uroviricota</taxon>
        <taxon>Caudoviricetes</taxon>
    </lineage>
</organism>
<dbReference type="InterPro" id="IPR001387">
    <property type="entry name" value="Cro/C1-type_HTH"/>
</dbReference>
<dbReference type="SMART" id="SM00530">
    <property type="entry name" value="HTH_XRE"/>
    <property type="match status" value="1"/>
</dbReference>
<evidence type="ECO:0000259" key="2">
    <source>
        <dbReference type="PROSITE" id="PS50943"/>
    </source>
</evidence>
<reference evidence="3" key="1">
    <citation type="journal article" date="2021" name="Proc. Natl. Acad. Sci. U.S.A.">
        <title>A Catalog of Tens of Thousands of Viruses from Human Metagenomes Reveals Hidden Associations with Chronic Diseases.</title>
        <authorList>
            <person name="Tisza M.J."/>
            <person name="Buck C.B."/>
        </authorList>
    </citation>
    <scope>NUCLEOTIDE SEQUENCE</scope>
    <source>
        <strain evidence="3">Ct2Qy24</strain>
    </source>
</reference>
<dbReference type="PANTHER" id="PTHR46558">
    <property type="entry name" value="TRACRIPTIONAL REGULATORY PROTEIN-RELATED-RELATED"/>
    <property type="match status" value="1"/>
</dbReference>